<evidence type="ECO:0000256" key="5">
    <source>
        <dbReference type="ARBA" id="ARBA00022842"/>
    </source>
</evidence>
<dbReference type="InterPro" id="IPR013546">
    <property type="entry name" value="PII_UdlTrfase/GS_AdlTrfase"/>
</dbReference>
<dbReference type="InterPro" id="IPR006674">
    <property type="entry name" value="HD_domain"/>
</dbReference>
<dbReference type="Gene3D" id="1.10.3090.10">
    <property type="entry name" value="cca-adding enzyme, domain 2"/>
    <property type="match status" value="1"/>
</dbReference>
<dbReference type="SUPFAM" id="SSF81301">
    <property type="entry name" value="Nucleotidyltransferase"/>
    <property type="match status" value="1"/>
</dbReference>
<evidence type="ECO:0000256" key="7">
    <source>
        <dbReference type="HAMAP-Rule" id="MF_00277"/>
    </source>
</evidence>
<dbReference type="HAMAP" id="MF_00277">
    <property type="entry name" value="PII_uridylyl_transf"/>
    <property type="match status" value="1"/>
</dbReference>
<dbReference type="PANTHER" id="PTHR47320:SF1">
    <property type="entry name" value="BIFUNCTIONAL URIDYLYLTRANSFERASE_URIDYLYL-REMOVING ENZYME"/>
    <property type="match status" value="1"/>
</dbReference>
<dbReference type="GO" id="GO:0008081">
    <property type="term" value="F:phosphoric diester hydrolase activity"/>
    <property type="evidence" value="ECO:0007669"/>
    <property type="project" value="UniProtKB-UniRule"/>
</dbReference>
<reference evidence="10 11" key="1">
    <citation type="submission" date="2019-06" db="EMBL/GenBank/DDBJ databases">
        <title>Sequencing the genomes of 1000 actinobacteria strains.</title>
        <authorList>
            <person name="Klenk H.-P."/>
        </authorList>
    </citation>
    <scope>NUCLEOTIDE SEQUENCE [LARGE SCALE GENOMIC DNA]</scope>
    <source>
        <strain evidence="10 11">DSM 45679</strain>
    </source>
</reference>
<accession>A0A542DGY5</accession>
<dbReference type="SUPFAM" id="SSF81593">
    <property type="entry name" value="Nucleotidyltransferase substrate binding subunit/domain"/>
    <property type="match status" value="1"/>
</dbReference>
<comment type="catalytic activity">
    <reaction evidence="7">
        <text>[protein-PII]-uridylyl-L-tyrosine + H2O = [protein-PII]-L-tyrosine + UMP + H(+)</text>
        <dbReference type="Rhea" id="RHEA:48600"/>
        <dbReference type="Rhea" id="RHEA-COMP:12147"/>
        <dbReference type="Rhea" id="RHEA-COMP:12148"/>
        <dbReference type="ChEBI" id="CHEBI:15377"/>
        <dbReference type="ChEBI" id="CHEBI:15378"/>
        <dbReference type="ChEBI" id="CHEBI:46858"/>
        <dbReference type="ChEBI" id="CHEBI:57865"/>
        <dbReference type="ChEBI" id="CHEBI:90602"/>
    </reaction>
</comment>
<dbReference type="SUPFAM" id="SSF81891">
    <property type="entry name" value="Poly A polymerase C-terminal region-like"/>
    <property type="match status" value="1"/>
</dbReference>
<comment type="function">
    <text evidence="7">Modifies, by uridylylation and deuridylylation, the PII regulatory proteins (GlnB and homologs), in response to the nitrogen status of the cell that GlnD senses through the glutamine level. Under low glutamine levels, catalyzes the conversion of the PII proteins and UTP to PII-UMP and PPi, while under higher glutamine levels, GlnD hydrolyzes PII-UMP to PII and UMP (deuridylylation). Thus, controls uridylylation state and activity of the PII proteins, and plays an important role in the regulation of nitrogen metabolism.</text>
</comment>
<comment type="activity regulation">
    <text evidence="7">Uridylyltransferase (UTase) activity is inhibited by glutamine, while glutamine activates uridylyl-removing (UR) activity.</text>
</comment>
<comment type="domain">
    <text evidence="7">Has four distinct domains: an N-terminal nucleotidyltransferase (NT) domain responsible for UTase activity, a central HD domain that encodes UR activity, and two C-terminal ACT domains that seem to have a role in glutamine sensing.</text>
</comment>
<evidence type="ECO:0000256" key="1">
    <source>
        <dbReference type="ARBA" id="ARBA00022679"/>
    </source>
</evidence>
<evidence type="ECO:0000256" key="6">
    <source>
        <dbReference type="ARBA" id="ARBA00023268"/>
    </source>
</evidence>
<dbReference type="SMART" id="SM00471">
    <property type="entry name" value="HDc"/>
    <property type="match status" value="1"/>
</dbReference>
<keyword evidence="1 7" id="KW-0808">Transferase</keyword>
<keyword evidence="6 7" id="KW-0511">Multifunctional enzyme</keyword>
<dbReference type="NCBIfam" id="NF002895">
    <property type="entry name" value="PRK03381.1"/>
    <property type="match status" value="1"/>
</dbReference>
<keyword evidence="5 7" id="KW-0460">Magnesium</keyword>
<dbReference type="InterPro" id="IPR002912">
    <property type="entry name" value="ACT_dom"/>
</dbReference>
<comment type="cofactor">
    <cofactor evidence="7">
        <name>Mg(2+)</name>
        <dbReference type="ChEBI" id="CHEBI:18420"/>
    </cofactor>
</comment>
<dbReference type="Gene3D" id="3.30.460.10">
    <property type="entry name" value="Beta Polymerase, domain 2"/>
    <property type="match status" value="1"/>
</dbReference>
<organism evidence="10 11">
    <name type="scientific">Amycolatopsis cihanbeyliensis</name>
    <dbReference type="NCBI Taxonomy" id="1128664"/>
    <lineage>
        <taxon>Bacteria</taxon>
        <taxon>Bacillati</taxon>
        <taxon>Actinomycetota</taxon>
        <taxon>Actinomycetes</taxon>
        <taxon>Pseudonocardiales</taxon>
        <taxon>Pseudonocardiaceae</taxon>
        <taxon>Amycolatopsis</taxon>
    </lineage>
</organism>
<dbReference type="GO" id="GO:0008773">
    <property type="term" value="F:[protein-PII] uridylyltransferase activity"/>
    <property type="evidence" value="ECO:0007669"/>
    <property type="project" value="UniProtKB-UniRule"/>
</dbReference>
<evidence type="ECO:0000313" key="11">
    <source>
        <dbReference type="Proteomes" id="UP000320876"/>
    </source>
</evidence>
<evidence type="ECO:0000259" key="9">
    <source>
        <dbReference type="PROSITE" id="PS51831"/>
    </source>
</evidence>
<dbReference type="InterPro" id="IPR043519">
    <property type="entry name" value="NT_sf"/>
</dbReference>
<proteinExistence type="inferred from homology"/>
<dbReference type="PIRSF" id="PIRSF006288">
    <property type="entry name" value="PII_uridyltransf"/>
    <property type="match status" value="1"/>
</dbReference>
<sequence length="790" mass="83533">MAQGVGPRHGGGQDAVGLVEATGRLLDGKHRHGRPGAAALRAALVDLYEFWLSRAATAAGVDTAQPGVALVAVGGLGRRELVPCSDLDLVLLHNGNPGVGELADALWYPLWDAKVGLDHAVRTPAEALRVAAEDLRTALGLLDARHLAGDSELTARLVTAARDQWRRTARKRLPEWAVAARRRWERSGEIAQSAEPDLKHGRGGLRDLGLLDAVAAAQLADRPGAELRAARELLLDVRTELRRELRRDRDVLDAPDAARVAPALDFADRFALARELSGAARTVAYAVDVALRSAVEPPRSRFGRRPSRTPLDEGVVLHGNEVALARGAVPARDPVLLLRVAAASARSGRPIALGTLRTLADSAPELRTPWPPGARRALTALLGAGEGMVDAVEALDRTGLWSRLFPEWGAVRDLPPREPVHSWTVDRHLVRTCVAAATLTTTVPRPDLLLLGALLHDIGKGREVDHSELGAAIAAQVAARIGLSDVDAKLVTAMVRHHLLLPHTATRRDIGDPETVRRVVGTLEAAAGSESAALLALLHALTRADSLATGPGVWTEWKAGLLAELTARCGRLLRGHGFTPPEPVDEIQRELVATAVRSGTGQMLLSSEGNVATVVLAVPARAELLAPAAGVLALHSLEVHEAVLRTHDGGHVGVFTASPKFGSLPDLTLLRERFARAVAGGLGLAQQLAAKERDYRPAGPAGPACPRVLWFDEEASGASTVVLELRAPDRIGLLHRVAVALRACAAEVHWAKVATLGGAVVDSFAISPLDGGPDAAWRDRVEKAVLAAAG</sequence>
<comment type="caution">
    <text evidence="7">Lacks conserved residue(s) required for the propagation of feature annotation.</text>
</comment>
<comment type="catalytic activity">
    <reaction evidence="7">
        <text>[protein-PII]-L-tyrosine + UTP = [protein-PII]-uridylyl-L-tyrosine + diphosphate</text>
        <dbReference type="Rhea" id="RHEA:13673"/>
        <dbReference type="Rhea" id="RHEA-COMP:12147"/>
        <dbReference type="Rhea" id="RHEA-COMP:12148"/>
        <dbReference type="ChEBI" id="CHEBI:33019"/>
        <dbReference type="ChEBI" id="CHEBI:46398"/>
        <dbReference type="ChEBI" id="CHEBI:46858"/>
        <dbReference type="ChEBI" id="CHEBI:90602"/>
        <dbReference type="EC" id="2.7.7.59"/>
    </reaction>
</comment>
<gene>
    <name evidence="7" type="primary">glnD</name>
    <name evidence="10" type="ORF">FB471_2047</name>
</gene>
<comment type="similarity">
    <text evidence="7">Belongs to the GlnD family.</text>
</comment>
<dbReference type="InterPro" id="IPR003607">
    <property type="entry name" value="HD/PDEase_dom"/>
</dbReference>
<keyword evidence="3" id="KW-0677">Repeat</keyword>
<keyword evidence="11" id="KW-1185">Reference proteome</keyword>
<dbReference type="InterPro" id="IPR010043">
    <property type="entry name" value="UTase/UR"/>
</dbReference>
<dbReference type="Proteomes" id="UP000320876">
    <property type="component" value="Unassembled WGS sequence"/>
</dbReference>
<evidence type="ECO:0000259" key="8">
    <source>
        <dbReference type="PROSITE" id="PS51671"/>
    </source>
</evidence>
<dbReference type="RefSeq" id="WP_246076333.1">
    <property type="nucleotide sequence ID" value="NZ_VFML01000001.1"/>
</dbReference>
<dbReference type="Pfam" id="PF08335">
    <property type="entry name" value="GlnD_UR_UTase"/>
    <property type="match status" value="1"/>
</dbReference>
<comment type="caution">
    <text evidence="10">The sequence shown here is derived from an EMBL/GenBank/DDBJ whole genome shotgun (WGS) entry which is preliminary data.</text>
</comment>
<feature type="domain" description="HD" evidence="9">
    <location>
        <begin position="425"/>
        <end position="526"/>
    </location>
</feature>
<dbReference type="EMBL" id="VFML01000001">
    <property type="protein sequence ID" value="TQJ02322.1"/>
    <property type="molecule type" value="Genomic_DNA"/>
</dbReference>
<protein>
    <recommendedName>
        <fullName evidence="7">Bifunctional uridylyltransferase/uridylyl-removing enzyme</fullName>
        <shortName evidence="7">UTase/UR</shortName>
    </recommendedName>
    <alternativeName>
        <fullName evidence="7">Bifunctional [protein-PII] modification enzyme</fullName>
    </alternativeName>
    <alternativeName>
        <fullName evidence="7">Bifunctional nitrogen sensor protein</fullName>
    </alternativeName>
    <domain>
        <recommendedName>
            <fullName evidence="7">[Protein-PII] uridylyltransferase</fullName>
            <shortName evidence="7">PII uridylyltransferase</shortName>
            <shortName evidence="7">UTase</shortName>
            <ecNumber evidence="7">2.7.7.59</ecNumber>
        </recommendedName>
    </domain>
    <domain>
        <recommendedName>
            <fullName evidence="7">[Protein-PII]-UMP uridylyl-removing enzyme</fullName>
            <shortName evidence="7">UR</shortName>
            <ecNumber evidence="7">3.1.4.-</ecNumber>
        </recommendedName>
    </domain>
</protein>
<dbReference type="EC" id="2.7.7.59" evidence="7"/>
<keyword evidence="2 7" id="KW-0548">Nucleotidyltransferase</keyword>
<evidence type="ECO:0000256" key="2">
    <source>
        <dbReference type="ARBA" id="ARBA00022695"/>
    </source>
</evidence>
<dbReference type="EC" id="3.1.4.-" evidence="7"/>
<keyword evidence="4 7" id="KW-0378">Hydrolase</keyword>
<feature type="domain" description="ACT" evidence="8">
    <location>
        <begin position="722"/>
        <end position="790"/>
    </location>
</feature>
<dbReference type="SUPFAM" id="SSF109604">
    <property type="entry name" value="HD-domain/PDEase-like"/>
    <property type="match status" value="1"/>
</dbReference>
<evidence type="ECO:0000256" key="4">
    <source>
        <dbReference type="ARBA" id="ARBA00022801"/>
    </source>
</evidence>
<dbReference type="GO" id="GO:0006808">
    <property type="term" value="P:regulation of nitrogen utilization"/>
    <property type="evidence" value="ECO:0007669"/>
    <property type="project" value="UniProtKB-UniRule"/>
</dbReference>
<evidence type="ECO:0000313" key="10">
    <source>
        <dbReference type="EMBL" id="TQJ02322.1"/>
    </source>
</evidence>
<dbReference type="PROSITE" id="PS51671">
    <property type="entry name" value="ACT"/>
    <property type="match status" value="1"/>
</dbReference>
<dbReference type="AlphaFoldDB" id="A0A542DGY5"/>
<feature type="region of interest" description="Uridylyltransferase" evidence="7">
    <location>
        <begin position="1"/>
        <end position="310"/>
    </location>
</feature>
<dbReference type="PANTHER" id="PTHR47320">
    <property type="entry name" value="BIFUNCTIONAL URIDYLYLTRANSFERASE/URIDYLYL-REMOVING ENZYME"/>
    <property type="match status" value="1"/>
</dbReference>
<name>A0A542DGY5_AMYCI</name>
<evidence type="ECO:0000256" key="3">
    <source>
        <dbReference type="ARBA" id="ARBA00022737"/>
    </source>
</evidence>
<dbReference type="Pfam" id="PF01966">
    <property type="entry name" value="HD"/>
    <property type="match status" value="1"/>
</dbReference>
<dbReference type="PROSITE" id="PS51831">
    <property type="entry name" value="HD"/>
    <property type="match status" value="1"/>
</dbReference>
<dbReference type="CDD" id="cd05401">
    <property type="entry name" value="NT_GlnE_GlnD_like"/>
    <property type="match status" value="1"/>
</dbReference>